<keyword evidence="2" id="KW-1185">Reference proteome</keyword>
<name>A0A8T0GZR3_CERPU</name>
<dbReference type="Proteomes" id="UP000822688">
    <property type="component" value="Chromosome 8"/>
</dbReference>
<accession>A0A8T0GZR3</accession>
<sequence length="112" mass="12245">MVTSSTPSSPLRRRLHLHLHTSSPPHHHVPVVDIPGSSTQGLVAIPRPAVDDLNLDRSVGNGTIEGSRWFHVPRLLILLFGSPPIRKPGCCFSRLSLAICFPQRLAQFALTS</sequence>
<evidence type="ECO:0000313" key="2">
    <source>
        <dbReference type="Proteomes" id="UP000822688"/>
    </source>
</evidence>
<organism evidence="1 2">
    <name type="scientific">Ceratodon purpureus</name>
    <name type="common">Fire moss</name>
    <name type="synonym">Dicranum purpureum</name>
    <dbReference type="NCBI Taxonomy" id="3225"/>
    <lineage>
        <taxon>Eukaryota</taxon>
        <taxon>Viridiplantae</taxon>
        <taxon>Streptophyta</taxon>
        <taxon>Embryophyta</taxon>
        <taxon>Bryophyta</taxon>
        <taxon>Bryophytina</taxon>
        <taxon>Bryopsida</taxon>
        <taxon>Dicranidae</taxon>
        <taxon>Pseudoditrichales</taxon>
        <taxon>Ditrichaceae</taxon>
        <taxon>Ceratodon</taxon>
    </lineage>
</organism>
<reference evidence="1" key="1">
    <citation type="submission" date="2020-06" db="EMBL/GenBank/DDBJ databases">
        <title>WGS assembly of Ceratodon purpureus strain R40.</title>
        <authorList>
            <person name="Carey S.B."/>
            <person name="Jenkins J."/>
            <person name="Shu S."/>
            <person name="Lovell J.T."/>
            <person name="Sreedasyam A."/>
            <person name="Maumus F."/>
            <person name="Tiley G.P."/>
            <person name="Fernandez-Pozo N."/>
            <person name="Barry K."/>
            <person name="Chen C."/>
            <person name="Wang M."/>
            <person name="Lipzen A."/>
            <person name="Daum C."/>
            <person name="Saski C.A."/>
            <person name="Payton A.C."/>
            <person name="Mcbreen J.C."/>
            <person name="Conrad R.E."/>
            <person name="Kollar L.M."/>
            <person name="Olsson S."/>
            <person name="Huttunen S."/>
            <person name="Landis J.B."/>
            <person name="Wickett N.J."/>
            <person name="Johnson M.G."/>
            <person name="Rensing S.A."/>
            <person name="Grimwood J."/>
            <person name="Schmutz J."/>
            <person name="Mcdaniel S.F."/>
        </authorList>
    </citation>
    <scope>NUCLEOTIDE SEQUENCE</scope>
    <source>
        <strain evidence="1">R40</strain>
    </source>
</reference>
<dbReference type="AlphaFoldDB" id="A0A8T0GZR3"/>
<proteinExistence type="predicted"/>
<protein>
    <submittedName>
        <fullName evidence="1">Uncharacterized protein</fullName>
    </submittedName>
</protein>
<comment type="caution">
    <text evidence="1">The sequence shown here is derived from an EMBL/GenBank/DDBJ whole genome shotgun (WGS) entry which is preliminary data.</text>
</comment>
<gene>
    <name evidence="1" type="ORF">KC19_8G182600</name>
</gene>
<dbReference type="EMBL" id="CM026429">
    <property type="protein sequence ID" value="KAG0565331.1"/>
    <property type="molecule type" value="Genomic_DNA"/>
</dbReference>
<evidence type="ECO:0000313" key="1">
    <source>
        <dbReference type="EMBL" id="KAG0565331.1"/>
    </source>
</evidence>